<evidence type="ECO:0000256" key="11">
    <source>
        <dbReference type="ARBA" id="ARBA00039146"/>
    </source>
</evidence>
<comment type="cofactor">
    <cofactor evidence="1">
        <name>NAD(+)</name>
        <dbReference type="ChEBI" id="CHEBI:57540"/>
    </cofactor>
</comment>
<dbReference type="Gene3D" id="3.40.50.1970">
    <property type="match status" value="1"/>
</dbReference>
<dbReference type="Gene3D" id="1.20.1090.10">
    <property type="entry name" value="Dehydroquinate synthase-like - alpha domain"/>
    <property type="match status" value="1"/>
</dbReference>
<keyword evidence="6" id="KW-0170">Cobalt</keyword>
<evidence type="ECO:0000256" key="12">
    <source>
        <dbReference type="ARBA" id="ARBA00040375"/>
    </source>
</evidence>
<dbReference type="EC" id="4.2.3.124" evidence="11"/>
<dbReference type="Proteomes" id="UP001596160">
    <property type="component" value="Unassembled WGS sequence"/>
</dbReference>
<dbReference type="InterPro" id="IPR056179">
    <property type="entry name" value="DHQS_C"/>
</dbReference>
<sequence length="406" mass="43642">MSLQTPHPAGAPTSPHDRRLQEWSFDIAEKRIRVLIGENVHDQMAECLSGLGADRFIVVTDDNVADIAAGKLADLLEQTAPTLLLSHPPGEEHKNLTTLTRFVDLSLDFGVTRRSVVVAVGGGIPGNIAGVLAGLIFRGVRLVHVPTTVIAACDSVISAKQAVNTSHAKNMVGLYHTPEMILIDLAVVAMGSPRDLRSGTCETVKNALAIEPAQIPRLRRLLRRDADYSPADLGEIFDLSLAVKSRLLREDPYEKYSGLLLEYGHTIGHALELASAGHGPEEAALKHGEAVALGMVAAADVAHRLGLLDAEAVAVHEEMIGRVGVCRCLTVGIEAETVLHHIAFDNKRGYRRGDDNQVSMVLLDGIGSPLHPDDHYLTPVPYTDVAAAVHELLRLGRQCREGHGTS</sequence>
<organism evidence="15 16">
    <name type="scientific">Streptomyces amakusaensis</name>
    <dbReference type="NCBI Taxonomy" id="67271"/>
    <lineage>
        <taxon>Bacteria</taxon>
        <taxon>Bacillati</taxon>
        <taxon>Actinomycetota</taxon>
        <taxon>Actinomycetes</taxon>
        <taxon>Kitasatosporales</taxon>
        <taxon>Streptomycetaceae</taxon>
        <taxon>Streptomyces</taxon>
    </lineage>
</organism>
<evidence type="ECO:0000256" key="1">
    <source>
        <dbReference type="ARBA" id="ARBA00001911"/>
    </source>
</evidence>
<dbReference type="Pfam" id="PF01761">
    <property type="entry name" value="DHQ_synthase"/>
    <property type="match status" value="1"/>
</dbReference>
<keyword evidence="5" id="KW-0456">Lyase</keyword>
<dbReference type="InterPro" id="IPR030960">
    <property type="entry name" value="DHQS/DOIS_N"/>
</dbReference>
<dbReference type="InterPro" id="IPR030963">
    <property type="entry name" value="DHQ_synth_fam"/>
</dbReference>
<evidence type="ECO:0000259" key="13">
    <source>
        <dbReference type="Pfam" id="PF01761"/>
    </source>
</evidence>
<dbReference type="SUPFAM" id="SSF56796">
    <property type="entry name" value="Dehydroquinate synthase-like"/>
    <property type="match status" value="1"/>
</dbReference>
<dbReference type="Pfam" id="PF24621">
    <property type="entry name" value="DHQS_C"/>
    <property type="match status" value="1"/>
</dbReference>
<evidence type="ECO:0000256" key="9">
    <source>
        <dbReference type="ARBA" id="ARBA00037923"/>
    </source>
</evidence>
<evidence type="ECO:0000313" key="16">
    <source>
        <dbReference type="Proteomes" id="UP001596160"/>
    </source>
</evidence>
<dbReference type="CDD" id="cd08197">
    <property type="entry name" value="DOIS"/>
    <property type="match status" value="1"/>
</dbReference>
<name>A0ABW0ANT8_9ACTN</name>
<proteinExistence type="inferred from homology"/>
<evidence type="ECO:0000256" key="3">
    <source>
        <dbReference type="ARBA" id="ARBA00022723"/>
    </source>
</evidence>
<feature type="domain" description="3-dehydroquinate synthase N-terminal" evidence="13">
    <location>
        <begin position="88"/>
        <end position="195"/>
    </location>
</feature>
<keyword evidence="16" id="KW-1185">Reference proteome</keyword>
<evidence type="ECO:0000256" key="2">
    <source>
        <dbReference type="ARBA" id="ARBA00001941"/>
    </source>
</evidence>
<evidence type="ECO:0000256" key="7">
    <source>
        <dbReference type="ARBA" id="ARBA00035757"/>
    </source>
</evidence>
<comment type="catalytic activity">
    <reaction evidence="7">
        <text>D-glucose 6-phosphate = 2-deoxy-L-scyllo-inosose + phosphate</text>
        <dbReference type="Rhea" id="RHEA:33071"/>
        <dbReference type="ChEBI" id="CHEBI:43474"/>
        <dbReference type="ChEBI" id="CHEBI:61548"/>
        <dbReference type="ChEBI" id="CHEBI:64796"/>
        <dbReference type="EC" id="4.2.3.124"/>
    </reaction>
</comment>
<feature type="domain" description="3-dehydroquinate synthase C-terminal" evidence="14">
    <location>
        <begin position="199"/>
        <end position="347"/>
    </location>
</feature>
<keyword evidence="3" id="KW-0479">Metal-binding</keyword>
<protein>
    <recommendedName>
        <fullName evidence="12">2-deoxy-scyllo-inosose synthase</fullName>
        <ecNumber evidence="11">4.2.3.124</ecNumber>
    </recommendedName>
</protein>
<evidence type="ECO:0000256" key="5">
    <source>
        <dbReference type="ARBA" id="ARBA00023239"/>
    </source>
</evidence>
<evidence type="ECO:0000313" key="15">
    <source>
        <dbReference type="EMBL" id="MFC5154194.1"/>
    </source>
</evidence>
<evidence type="ECO:0000256" key="10">
    <source>
        <dbReference type="ARBA" id="ARBA00038469"/>
    </source>
</evidence>
<comment type="caution">
    <text evidence="15">The sequence shown here is derived from an EMBL/GenBank/DDBJ whole genome shotgun (WGS) entry which is preliminary data.</text>
</comment>
<dbReference type="InterPro" id="IPR050071">
    <property type="entry name" value="Dehydroquinate_synthase"/>
</dbReference>
<evidence type="ECO:0000256" key="6">
    <source>
        <dbReference type="ARBA" id="ARBA00023285"/>
    </source>
</evidence>
<comment type="function">
    <text evidence="8">Catalyzes the intramolecular carbocycle formation from D-glucose-6-phosphate to 2-deoxy-scyllo-inosose (DOI).</text>
</comment>
<comment type="pathway">
    <text evidence="9">Metabolic intermediate biosynthesis; 2-deoxystreptamine biosynthesis; 2-deoxystreptamine from D-glucose 6-phosphate: step 1/4.</text>
</comment>
<comment type="similarity">
    <text evidence="10">Belongs to the sugar phosphate cyclases superfamily. DOI synthase family.</text>
</comment>
<accession>A0ABW0ANT8</accession>
<comment type="cofactor">
    <cofactor evidence="2">
        <name>Co(2+)</name>
        <dbReference type="ChEBI" id="CHEBI:48828"/>
    </cofactor>
</comment>
<evidence type="ECO:0000259" key="14">
    <source>
        <dbReference type="Pfam" id="PF24621"/>
    </source>
</evidence>
<dbReference type="PANTHER" id="PTHR43622">
    <property type="entry name" value="3-DEHYDROQUINATE SYNTHASE"/>
    <property type="match status" value="1"/>
</dbReference>
<evidence type="ECO:0000256" key="8">
    <source>
        <dbReference type="ARBA" id="ARBA00037594"/>
    </source>
</evidence>
<reference evidence="16" key="1">
    <citation type="journal article" date="2019" name="Int. J. Syst. Evol. Microbiol.">
        <title>The Global Catalogue of Microorganisms (GCM) 10K type strain sequencing project: providing services to taxonomists for standard genome sequencing and annotation.</title>
        <authorList>
            <consortium name="The Broad Institute Genomics Platform"/>
            <consortium name="The Broad Institute Genome Sequencing Center for Infectious Disease"/>
            <person name="Wu L."/>
            <person name="Ma J."/>
        </authorList>
    </citation>
    <scope>NUCLEOTIDE SEQUENCE [LARGE SCALE GENOMIC DNA]</scope>
    <source>
        <strain evidence="16">PCU 266</strain>
    </source>
</reference>
<keyword evidence="4" id="KW-0520">NAD</keyword>
<dbReference type="EMBL" id="JBHSKP010000013">
    <property type="protein sequence ID" value="MFC5154194.1"/>
    <property type="molecule type" value="Genomic_DNA"/>
</dbReference>
<dbReference type="PANTHER" id="PTHR43622:SF1">
    <property type="entry name" value="3-DEHYDROQUINATE SYNTHASE"/>
    <property type="match status" value="1"/>
</dbReference>
<gene>
    <name evidence="15" type="ORF">ACFPRH_20880</name>
</gene>
<evidence type="ECO:0000256" key="4">
    <source>
        <dbReference type="ARBA" id="ARBA00023027"/>
    </source>
</evidence>
<dbReference type="RefSeq" id="WP_344480046.1">
    <property type="nucleotide sequence ID" value="NZ_BAAASB010000014.1"/>
</dbReference>
<dbReference type="PIRSF" id="PIRSF001455">
    <property type="entry name" value="DHQ_synth"/>
    <property type="match status" value="1"/>
</dbReference>